<keyword evidence="2" id="KW-1185">Reference proteome</keyword>
<sequence length="298" mass="33794">MTTEPPDAATWEYSAVAYVSIALTLLIATHVYFECTGRMRWHTISWKHVSESSRGLSLRCMAIYRLCCFFIVVLTDAMMVLQAEDSPLVSSWMAFATFTVWSWTLIGFYNLLAAFASIFDAMGIIPANGSVAKVFCCSAWVLFEVLLPVSCLICLLVWSVLLPLAYQTYGNDSGLLSVPALAAHNLNFIFMLTETCLNRLCITSYHLVFMFYYGGLYVIFSWFFFAAYKFFFYFFIDWRYSFVLIGYTGLLGLLATFFFIGRCIVNCIKPSVYTWELDLQSSTDCEGTSDSSDVDQFG</sequence>
<organism evidence="1 2">
    <name type="scientific">Symbiodinium microadriaticum</name>
    <name type="common">Dinoflagellate</name>
    <name type="synonym">Zooxanthella microadriatica</name>
    <dbReference type="NCBI Taxonomy" id="2951"/>
    <lineage>
        <taxon>Eukaryota</taxon>
        <taxon>Sar</taxon>
        <taxon>Alveolata</taxon>
        <taxon>Dinophyceae</taxon>
        <taxon>Suessiales</taxon>
        <taxon>Symbiodiniaceae</taxon>
        <taxon>Symbiodinium</taxon>
    </lineage>
</organism>
<proteinExistence type="predicted"/>
<dbReference type="OrthoDB" id="419711at2759"/>
<evidence type="ECO:0000313" key="2">
    <source>
        <dbReference type="Proteomes" id="UP000186817"/>
    </source>
</evidence>
<comment type="caution">
    <text evidence="1">The sequence shown here is derived from an EMBL/GenBank/DDBJ whole genome shotgun (WGS) entry which is preliminary data.</text>
</comment>
<reference evidence="1 2" key="1">
    <citation type="submission" date="2016-02" db="EMBL/GenBank/DDBJ databases">
        <title>Genome analysis of coral dinoflagellate symbionts highlights evolutionary adaptations to a symbiotic lifestyle.</title>
        <authorList>
            <person name="Aranda M."/>
            <person name="Li Y."/>
            <person name="Liew Y.J."/>
            <person name="Baumgarten S."/>
            <person name="Simakov O."/>
            <person name="Wilson M."/>
            <person name="Piel J."/>
            <person name="Ashoor H."/>
            <person name="Bougouffa S."/>
            <person name="Bajic V.B."/>
            <person name="Ryu T."/>
            <person name="Ravasi T."/>
            <person name="Bayer T."/>
            <person name="Micklem G."/>
            <person name="Kim H."/>
            <person name="Bhak J."/>
            <person name="Lajeunesse T.C."/>
            <person name="Voolstra C.R."/>
        </authorList>
    </citation>
    <scope>NUCLEOTIDE SEQUENCE [LARGE SCALE GENOMIC DNA]</scope>
    <source>
        <strain evidence="1 2">CCMP2467</strain>
    </source>
</reference>
<dbReference type="PANTHER" id="PTHR12242">
    <property type="entry name" value="OS02G0130600 PROTEIN-RELATED"/>
    <property type="match status" value="1"/>
</dbReference>
<dbReference type="AlphaFoldDB" id="A0A1Q9D107"/>
<dbReference type="OMA" id="VIFNICT"/>
<evidence type="ECO:0000313" key="1">
    <source>
        <dbReference type="EMBL" id="OLP88862.1"/>
    </source>
</evidence>
<gene>
    <name evidence="1" type="ORF">AK812_SmicGene29719</name>
</gene>
<protein>
    <submittedName>
        <fullName evidence="1">Uncharacterized protein</fullName>
    </submittedName>
</protein>
<accession>A0A1Q9D107</accession>
<name>A0A1Q9D107_SYMMI</name>
<dbReference type="GO" id="GO:0016020">
    <property type="term" value="C:membrane"/>
    <property type="evidence" value="ECO:0007669"/>
    <property type="project" value="TreeGrafter"/>
</dbReference>
<dbReference type="EMBL" id="LSRX01000790">
    <property type="protein sequence ID" value="OLP88862.1"/>
    <property type="molecule type" value="Genomic_DNA"/>
</dbReference>
<dbReference type="Proteomes" id="UP000186817">
    <property type="component" value="Unassembled WGS sequence"/>
</dbReference>